<sequence>MRIVDARAMPIDHEDVIAVTSSSVYYREKVGRTTFSLYRFDEENAAVTQLNRHPYEDYGYAKLFVDRDIVYFLNEIPDGQGVIKTELIAFSYEEGTEEVLTMFEKRGNSTLFWVLDNRYFLFLTTFESSESDEAWLYDRVTGQRERIRDERLVGKTERFRELYLFTTNFNGVPYIVCNARLDEFDYYDALDNGRISPDDPIDHSEALLICTLDEVVEAIWDQQDELPFDDILRLHGEGDTVQYLGDNDGILRFSAFVDALNEEVIYDLTAPDVLHEVSVVDWGAYEPLDFTYDDIGSTIFIKVDESDMHTEVIDITTGARYIDVNPFERVISQRYLVHEYTDGLTSGVILFDLELEERFAYENAYFMVIDDTILILSMSSI</sequence>
<keyword evidence="2" id="KW-1185">Reference proteome</keyword>
<gene>
    <name evidence="1" type="ORF">PTI97_07160</name>
</gene>
<dbReference type="Proteomes" id="UP001213680">
    <property type="component" value="Chromosome"/>
</dbReference>
<dbReference type="RefSeq" id="WP_274357731.1">
    <property type="nucleotide sequence ID" value="NZ_CP118099.1"/>
</dbReference>
<accession>A0ABY7X2F4</accession>
<name>A0ABY7X2F4_9BACL</name>
<evidence type="ECO:0000313" key="1">
    <source>
        <dbReference type="EMBL" id="WDH77289.1"/>
    </source>
</evidence>
<proteinExistence type="predicted"/>
<evidence type="ECO:0000313" key="2">
    <source>
        <dbReference type="Proteomes" id="UP001213680"/>
    </source>
</evidence>
<organism evidence="1 2">
    <name type="scientific">Exiguobacterium marinum</name>
    <dbReference type="NCBI Taxonomy" id="273528"/>
    <lineage>
        <taxon>Bacteria</taxon>
        <taxon>Bacillati</taxon>
        <taxon>Bacillota</taxon>
        <taxon>Bacilli</taxon>
        <taxon>Bacillales</taxon>
        <taxon>Bacillales Family XII. Incertae Sedis</taxon>
        <taxon>Exiguobacterium</taxon>
    </lineage>
</organism>
<reference evidence="1 2" key="1">
    <citation type="submission" date="2023-02" db="EMBL/GenBank/DDBJ databases">
        <title>A bacterium isolated from plastisphere.</title>
        <authorList>
            <person name="Sun Y."/>
        </authorList>
    </citation>
    <scope>NUCLEOTIDE SEQUENCE [LARGE SCALE GENOMIC DNA]</scope>
    <source>
        <strain evidence="2">a-1</strain>
    </source>
</reference>
<protein>
    <submittedName>
        <fullName evidence="1">Uncharacterized protein</fullName>
    </submittedName>
</protein>
<dbReference type="EMBL" id="CP118099">
    <property type="protein sequence ID" value="WDH77289.1"/>
    <property type="molecule type" value="Genomic_DNA"/>
</dbReference>